<protein>
    <submittedName>
        <fullName evidence="1">Uncharacterized protein</fullName>
    </submittedName>
</protein>
<organism evidence="1">
    <name type="scientific">uncultured Thiotrichaceae bacterium</name>
    <dbReference type="NCBI Taxonomy" id="298394"/>
    <lineage>
        <taxon>Bacteria</taxon>
        <taxon>Pseudomonadati</taxon>
        <taxon>Pseudomonadota</taxon>
        <taxon>Gammaproteobacteria</taxon>
        <taxon>Thiotrichales</taxon>
        <taxon>Thiotrichaceae</taxon>
        <taxon>environmental samples</taxon>
    </lineage>
</organism>
<proteinExistence type="predicted"/>
<gene>
    <name evidence="1" type="ORF">HELGO_WM25951</name>
</gene>
<dbReference type="InterPro" id="IPR027417">
    <property type="entry name" value="P-loop_NTPase"/>
</dbReference>
<reference evidence="1" key="1">
    <citation type="submission" date="2020-01" db="EMBL/GenBank/DDBJ databases">
        <authorList>
            <person name="Meier V. D."/>
            <person name="Meier V D."/>
        </authorList>
    </citation>
    <scope>NUCLEOTIDE SEQUENCE</scope>
    <source>
        <strain evidence="1">HLG_WM_MAG_09</strain>
    </source>
</reference>
<dbReference type="EMBL" id="CACVAT010000602">
    <property type="protein sequence ID" value="CAA6830576.1"/>
    <property type="molecule type" value="Genomic_DNA"/>
</dbReference>
<dbReference type="SUPFAM" id="SSF52540">
    <property type="entry name" value="P-loop containing nucleoside triphosphate hydrolases"/>
    <property type="match status" value="1"/>
</dbReference>
<dbReference type="Gene3D" id="3.40.50.300">
    <property type="entry name" value="P-loop containing nucleotide triphosphate hydrolases"/>
    <property type="match status" value="1"/>
</dbReference>
<evidence type="ECO:0000313" key="1">
    <source>
        <dbReference type="EMBL" id="CAA6830576.1"/>
    </source>
</evidence>
<sequence length="279" mass="30903">MELKITEKVKRGSPLAYKENTICVYGPSGSGKTTQIVEYLKLSGKSCIYLDLDGNTAPLLEAGSEVLDKMNYVKLRNSLDSMHVAEFLARAMDTPILNICLRHGFMNCGVCKAAGDDILALNFTEWRKYDLVVVDSVTIMVKAIILFSIKQAEAGGDKSPRDIWQRVSMVAQTMMHFLRECHPNVIVISHPTDVRLPYEQAVQKGNHPTRAGKELVDPYYLPCFGSVPFTKEAAKNLSAVIYVGDDGKIITNAKKPFFANARRKIQSTTVAGALQEILD</sequence>
<dbReference type="Pfam" id="PF13479">
    <property type="entry name" value="AAA_24"/>
    <property type="match status" value="1"/>
</dbReference>
<name>A0A6S6UBD1_9GAMM</name>
<dbReference type="AlphaFoldDB" id="A0A6S6UBD1"/>
<accession>A0A6S6UBD1</accession>